<dbReference type="SUPFAM" id="SSF50447">
    <property type="entry name" value="Translation proteins"/>
    <property type="match status" value="1"/>
</dbReference>
<keyword evidence="4 11" id="KW-0479">Metal-binding</keyword>
<dbReference type="EC" id="6.1.1.7" evidence="11"/>
<dbReference type="InterPro" id="IPR045864">
    <property type="entry name" value="aa-tRNA-synth_II/BPL/LPL"/>
</dbReference>
<dbReference type="FunFam" id="3.30.980.10:FF:000004">
    <property type="entry name" value="Alanine--tRNA ligase, cytoplasmic"/>
    <property type="match status" value="1"/>
</dbReference>
<dbReference type="PRINTS" id="PR00980">
    <property type="entry name" value="TRNASYNTHALA"/>
</dbReference>
<dbReference type="Pfam" id="PF01411">
    <property type="entry name" value="tRNA-synt_2c"/>
    <property type="match status" value="1"/>
</dbReference>
<protein>
    <recommendedName>
        <fullName evidence="11">Alanine--tRNA ligase</fullName>
        <ecNumber evidence="11">6.1.1.7</ecNumber>
    </recommendedName>
    <alternativeName>
        <fullName evidence="11">Alanyl-tRNA synthetase</fullName>
        <shortName evidence="11">AlaRS</shortName>
    </alternativeName>
</protein>
<comment type="catalytic activity">
    <reaction evidence="11">
        <text>tRNA(Ala) + L-alanine + ATP = L-alanyl-tRNA(Ala) + AMP + diphosphate</text>
        <dbReference type="Rhea" id="RHEA:12540"/>
        <dbReference type="Rhea" id="RHEA-COMP:9657"/>
        <dbReference type="Rhea" id="RHEA-COMP:9923"/>
        <dbReference type="ChEBI" id="CHEBI:30616"/>
        <dbReference type="ChEBI" id="CHEBI:33019"/>
        <dbReference type="ChEBI" id="CHEBI:57972"/>
        <dbReference type="ChEBI" id="CHEBI:78442"/>
        <dbReference type="ChEBI" id="CHEBI:78497"/>
        <dbReference type="ChEBI" id="CHEBI:456215"/>
        <dbReference type="EC" id="6.1.1.7"/>
    </reaction>
</comment>
<evidence type="ECO:0000256" key="12">
    <source>
        <dbReference type="SAM" id="Coils"/>
    </source>
</evidence>
<organism evidence="14 15">
    <name type="scientific">candidate division WOR-3 bacterium 4484_100</name>
    <dbReference type="NCBI Taxonomy" id="1936077"/>
    <lineage>
        <taxon>Bacteria</taxon>
        <taxon>Bacteria division WOR-3</taxon>
    </lineage>
</organism>
<sequence>MKSNELRKSFLDFFSAKGHTIVPSMSLIPKDDPSLLFTSAGMVQFKPLWTGAVALPYKRAASVQKCLRLSDLDQVGRTRRHHTFFEMLGNFSFGDYFKEEAILWAWEYLTEVLTIDKSKLYVSVHIDDEESYNIWLKKVGLKPERIFKLGDDDNFWGPAGNSGPCGPCSEIFYDLGPKFSCGRKGCAPGCDCDRYPEVWNLVFPQFNQTIDGERLPLKNRGVDTGMGLERLLSILQEKDSNFHTDLFFPIIKEITGMARLEYGKDQETDVNINVIADHIRALIFAIGDGVIPSNEERGYVVRRILRRAVRLCRNLGIEGPFLYRLVPGVVAHYQEPYPELLERREEISLVIKSEEERFLATLERGLLQFEEILKQGKGISGELAFKLYDTYGFPIELTKEIAKEKGIRVDEEGFKRSLEQAREHSKTKAKFTPKGEWQIITEGDGKFVGYERDEVETEILRFNEYDNKIEVVLEESPFYAEAGGQVGEQGEILGKGFKIKVLDTYWFQGMRVCHGEVVQGKFKPGKVLARVDINLRKESARAHTATHLLHSALRRILGEHARQEGSFVEPGRFRFDFIHFNPLSDDEVKAIEDLVIEQILNDLPVEKFYTTLPEAKKMGAIAIFGEKYGERVRVVRIGDFSIELCGGIHLERTGEIGMFKIINQESAAAGIRRVEVLVGKRLFEEMRRNLGLTKEFGRILGTDRGLIKRLDEWQKRIKELEQMNQKYRAYLARRDAEQILGMVEKGDVKVIIKRFDYDRDTMRMIADIIRAKKDDCIGLLYRIVNKKVDYLVFVGEKQKETYPADRLIKSLSKILGGGGGGKSHLAEGGGGKIENLSGVISYLREKFGTEKVVVEVDTQKKL</sequence>
<keyword evidence="8 11" id="KW-0694">RNA-binding</keyword>
<evidence type="ECO:0000313" key="15">
    <source>
        <dbReference type="Proteomes" id="UP000191663"/>
    </source>
</evidence>
<keyword evidence="5 11" id="KW-0547">Nucleotide-binding</keyword>
<reference evidence="15" key="1">
    <citation type="submission" date="2017-01" db="EMBL/GenBank/DDBJ databases">
        <title>Novel pathways for hydrocarbon cycling and metabolic interdependencies in hydrothermal sediment communities.</title>
        <authorList>
            <person name="Dombrowski N."/>
            <person name="Seitz K."/>
            <person name="Teske A."/>
            <person name="Baker B."/>
        </authorList>
    </citation>
    <scope>NUCLEOTIDE SEQUENCE [LARGE SCALE GENOMIC DNA]</scope>
</reference>
<evidence type="ECO:0000259" key="13">
    <source>
        <dbReference type="PROSITE" id="PS50860"/>
    </source>
</evidence>
<evidence type="ECO:0000256" key="5">
    <source>
        <dbReference type="ARBA" id="ARBA00022741"/>
    </source>
</evidence>
<feature type="coiled-coil region" evidence="12">
    <location>
        <begin position="703"/>
        <end position="730"/>
    </location>
</feature>
<dbReference type="AlphaFoldDB" id="A0A1V4QI29"/>
<dbReference type="FunFam" id="3.10.310.40:FF:000001">
    <property type="entry name" value="Alanine--tRNA ligase"/>
    <property type="match status" value="1"/>
</dbReference>
<dbReference type="InterPro" id="IPR018162">
    <property type="entry name" value="Ala-tRNA-ligase_IIc_anticod-bd"/>
</dbReference>
<dbReference type="Gene3D" id="2.40.30.130">
    <property type="match status" value="1"/>
</dbReference>
<dbReference type="Pfam" id="PF02272">
    <property type="entry name" value="DHHA1"/>
    <property type="match status" value="1"/>
</dbReference>
<comment type="similarity">
    <text evidence="1 11">Belongs to the class-II aminoacyl-tRNA synthetase family.</text>
</comment>
<keyword evidence="11" id="KW-0963">Cytoplasm</keyword>
<dbReference type="Gene3D" id="3.30.54.20">
    <property type="match status" value="1"/>
</dbReference>
<dbReference type="Proteomes" id="UP000191663">
    <property type="component" value="Unassembled WGS sequence"/>
</dbReference>
<evidence type="ECO:0000256" key="2">
    <source>
        <dbReference type="ARBA" id="ARBA00022555"/>
    </source>
</evidence>
<evidence type="ECO:0000256" key="10">
    <source>
        <dbReference type="ARBA" id="ARBA00023146"/>
    </source>
</evidence>
<keyword evidence="2 11" id="KW-0820">tRNA-binding</keyword>
<name>A0A1V4QI29_UNCW3</name>
<dbReference type="InterPro" id="IPR018163">
    <property type="entry name" value="Thr/Ala-tRNA-synth_IIc_edit"/>
</dbReference>
<dbReference type="InterPro" id="IPR012947">
    <property type="entry name" value="tRNA_SAD"/>
</dbReference>
<dbReference type="InterPro" id="IPR050058">
    <property type="entry name" value="Ala-tRNA_ligase"/>
</dbReference>
<feature type="binding site" evidence="11">
    <location>
        <position position="543"/>
    </location>
    <ligand>
        <name>Zn(2+)</name>
        <dbReference type="ChEBI" id="CHEBI:29105"/>
    </ligand>
</feature>
<dbReference type="PROSITE" id="PS50860">
    <property type="entry name" value="AA_TRNA_LIGASE_II_ALA"/>
    <property type="match status" value="1"/>
</dbReference>
<evidence type="ECO:0000256" key="8">
    <source>
        <dbReference type="ARBA" id="ARBA00022884"/>
    </source>
</evidence>
<dbReference type="Pfam" id="PF07973">
    <property type="entry name" value="tRNA_SAD"/>
    <property type="match status" value="1"/>
</dbReference>
<dbReference type="PANTHER" id="PTHR11777:SF9">
    <property type="entry name" value="ALANINE--TRNA LIGASE, CYTOPLASMIC"/>
    <property type="match status" value="1"/>
</dbReference>
<dbReference type="FunFam" id="3.30.930.10:FF:000004">
    <property type="entry name" value="Alanine--tRNA ligase"/>
    <property type="match status" value="1"/>
</dbReference>
<dbReference type="GO" id="GO:0002161">
    <property type="term" value="F:aminoacyl-tRNA deacylase activity"/>
    <property type="evidence" value="ECO:0007669"/>
    <property type="project" value="TreeGrafter"/>
</dbReference>
<keyword evidence="12" id="KW-0175">Coiled coil</keyword>
<dbReference type="InterPro" id="IPR009000">
    <property type="entry name" value="Transl_B-barrel_sf"/>
</dbReference>
<keyword evidence="9 11" id="KW-0648">Protein biosynthesis</keyword>
<dbReference type="InterPro" id="IPR003156">
    <property type="entry name" value="DHHA1_dom"/>
</dbReference>
<keyword evidence="6 11" id="KW-0862">Zinc</keyword>
<evidence type="ECO:0000313" key="14">
    <source>
        <dbReference type="EMBL" id="OPX18386.1"/>
    </source>
</evidence>
<dbReference type="SUPFAM" id="SSF101353">
    <property type="entry name" value="Putative anticodon-binding domain of alanyl-tRNA synthetase (AlaRS)"/>
    <property type="match status" value="1"/>
</dbReference>
<proteinExistence type="inferred from homology"/>
<dbReference type="GO" id="GO:0005829">
    <property type="term" value="C:cytosol"/>
    <property type="evidence" value="ECO:0007669"/>
    <property type="project" value="TreeGrafter"/>
</dbReference>
<dbReference type="FunFam" id="3.30.54.20:FF:000001">
    <property type="entry name" value="Alanine--tRNA ligase"/>
    <property type="match status" value="1"/>
</dbReference>
<comment type="cofactor">
    <cofactor evidence="11">
        <name>Zn(2+)</name>
        <dbReference type="ChEBI" id="CHEBI:29105"/>
    </cofactor>
    <text evidence="11">Binds 1 zinc ion per subunit.</text>
</comment>
<dbReference type="CDD" id="cd00673">
    <property type="entry name" value="AlaRS_core"/>
    <property type="match status" value="1"/>
</dbReference>
<keyword evidence="10 11" id="KW-0030">Aminoacyl-tRNA synthetase</keyword>
<evidence type="ECO:0000256" key="4">
    <source>
        <dbReference type="ARBA" id="ARBA00022723"/>
    </source>
</evidence>
<dbReference type="PANTHER" id="PTHR11777">
    <property type="entry name" value="ALANYL-TRNA SYNTHETASE"/>
    <property type="match status" value="1"/>
</dbReference>
<dbReference type="Gene3D" id="3.30.980.10">
    <property type="entry name" value="Threonyl-trna Synthetase, Chain A, domain 2"/>
    <property type="match status" value="1"/>
</dbReference>
<comment type="function">
    <text evidence="11">Catalyzes the attachment of alanine to tRNA(Ala) in a two-step reaction: alanine is first activated by ATP to form Ala-AMP and then transferred to the acceptor end of tRNA(Ala). Also edits incorrectly charged Ser-tRNA(Ala) and Gly-tRNA(Ala) via its editing domain.</text>
</comment>
<feature type="domain" description="Alanyl-transfer RNA synthetases family profile" evidence="13">
    <location>
        <begin position="1"/>
        <end position="688"/>
    </location>
</feature>
<evidence type="ECO:0000256" key="11">
    <source>
        <dbReference type="HAMAP-Rule" id="MF_00036"/>
    </source>
</evidence>
<dbReference type="InterPro" id="IPR018165">
    <property type="entry name" value="Ala-tRNA-synth_IIc_core"/>
</dbReference>
<dbReference type="GO" id="GO:0006419">
    <property type="term" value="P:alanyl-tRNA aminoacylation"/>
    <property type="evidence" value="ECO:0007669"/>
    <property type="project" value="UniProtKB-UniRule"/>
</dbReference>
<dbReference type="SUPFAM" id="SSF55681">
    <property type="entry name" value="Class II aaRS and biotin synthetases"/>
    <property type="match status" value="1"/>
</dbReference>
<comment type="domain">
    <text evidence="11">Consists of three domains; the N-terminal catalytic domain, the editing domain and the C-terminal C-Ala domain. The editing domain removes incorrectly charged amino acids, while the C-Ala domain, along with tRNA(Ala), serves as a bridge to cooperatively bring together the editing and aminoacylation centers thus stimulating deacylation of misacylated tRNAs.</text>
</comment>
<dbReference type="HAMAP" id="MF_00036_B">
    <property type="entry name" value="Ala_tRNA_synth_B"/>
    <property type="match status" value="1"/>
</dbReference>
<evidence type="ECO:0000256" key="7">
    <source>
        <dbReference type="ARBA" id="ARBA00022840"/>
    </source>
</evidence>
<comment type="caution">
    <text evidence="14">The sequence shown here is derived from an EMBL/GenBank/DDBJ whole genome shotgun (WGS) entry which is preliminary data.</text>
</comment>
<dbReference type="InterPro" id="IPR002318">
    <property type="entry name" value="Ala-tRNA-lgiase_IIc"/>
</dbReference>
<evidence type="ECO:0000256" key="9">
    <source>
        <dbReference type="ARBA" id="ARBA00022917"/>
    </source>
</evidence>
<feature type="binding site" evidence="11">
    <location>
        <position position="649"/>
    </location>
    <ligand>
        <name>Zn(2+)</name>
        <dbReference type="ChEBI" id="CHEBI:29105"/>
    </ligand>
</feature>
<gene>
    <name evidence="11" type="primary">alaS</name>
    <name evidence="14" type="ORF">BXT86_01460</name>
</gene>
<evidence type="ECO:0000256" key="3">
    <source>
        <dbReference type="ARBA" id="ARBA00022598"/>
    </source>
</evidence>
<dbReference type="SMART" id="SM00863">
    <property type="entry name" value="tRNA_SAD"/>
    <property type="match status" value="1"/>
</dbReference>
<accession>A0A1V4QI29</accession>
<dbReference type="InterPro" id="IPR023033">
    <property type="entry name" value="Ala_tRNA_ligase_euk/bac"/>
</dbReference>
<dbReference type="Gene3D" id="3.10.310.40">
    <property type="match status" value="1"/>
</dbReference>
<dbReference type="GO" id="GO:0000049">
    <property type="term" value="F:tRNA binding"/>
    <property type="evidence" value="ECO:0007669"/>
    <property type="project" value="UniProtKB-KW"/>
</dbReference>
<dbReference type="InterPro" id="IPR018164">
    <property type="entry name" value="Ala-tRNA-synth_IIc_N"/>
</dbReference>
<dbReference type="GO" id="GO:0004813">
    <property type="term" value="F:alanine-tRNA ligase activity"/>
    <property type="evidence" value="ECO:0007669"/>
    <property type="project" value="UniProtKB-UniRule"/>
</dbReference>
<dbReference type="Gene3D" id="3.30.930.10">
    <property type="entry name" value="Bira Bifunctional Protein, Domain 2"/>
    <property type="match status" value="1"/>
</dbReference>
<evidence type="ECO:0000256" key="6">
    <source>
        <dbReference type="ARBA" id="ARBA00022833"/>
    </source>
</evidence>
<comment type="subcellular location">
    <subcellularLocation>
        <location evidence="11">Cytoplasm</location>
    </subcellularLocation>
</comment>
<keyword evidence="3 11" id="KW-0436">Ligase</keyword>
<keyword evidence="7 11" id="KW-0067">ATP-binding</keyword>
<dbReference type="NCBIfam" id="TIGR00344">
    <property type="entry name" value="alaS"/>
    <property type="match status" value="1"/>
</dbReference>
<feature type="binding site" evidence="11">
    <location>
        <position position="645"/>
    </location>
    <ligand>
        <name>Zn(2+)</name>
        <dbReference type="ChEBI" id="CHEBI:29105"/>
    </ligand>
</feature>
<dbReference type="EMBL" id="MUKB01000018">
    <property type="protein sequence ID" value="OPX18386.1"/>
    <property type="molecule type" value="Genomic_DNA"/>
</dbReference>
<dbReference type="SUPFAM" id="SSF55186">
    <property type="entry name" value="ThrRS/AlaRS common domain"/>
    <property type="match status" value="1"/>
</dbReference>
<dbReference type="GO" id="GO:0005524">
    <property type="term" value="F:ATP binding"/>
    <property type="evidence" value="ECO:0007669"/>
    <property type="project" value="UniProtKB-UniRule"/>
</dbReference>
<evidence type="ECO:0000256" key="1">
    <source>
        <dbReference type="ARBA" id="ARBA00008226"/>
    </source>
</evidence>
<feature type="binding site" evidence="11">
    <location>
        <position position="547"/>
    </location>
    <ligand>
        <name>Zn(2+)</name>
        <dbReference type="ChEBI" id="CHEBI:29105"/>
    </ligand>
</feature>
<dbReference type="GO" id="GO:0008270">
    <property type="term" value="F:zinc ion binding"/>
    <property type="evidence" value="ECO:0007669"/>
    <property type="project" value="UniProtKB-UniRule"/>
</dbReference>